<sequence length="66" mass="6980">MEVDFDNDELSESLGPTKGVEHVESAPTSLRSNCNVQDVLKAVKNNGTSTTQQPCGLTPETEVGSS</sequence>
<evidence type="ECO:0000313" key="2">
    <source>
        <dbReference type="EMBL" id="KAF9596821.1"/>
    </source>
</evidence>
<name>A0A835HBF9_9MAGN</name>
<evidence type="ECO:0000256" key="1">
    <source>
        <dbReference type="SAM" id="MobiDB-lite"/>
    </source>
</evidence>
<gene>
    <name evidence="2" type="ORF">IFM89_013869</name>
</gene>
<proteinExistence type="predicted"/>
<protein>
    <submittedName>
        <fullName evidence="2">Uncharacterized protein</fullName>
    </submittedName>
</protein>
<dbReference type="AlphaFoldDB" id="A0A835HBF9"/>
<feature type="compositionally biased region" description="Acidic residues" evidence="1">
    <location>
        <begin position="1"/>
        <end position="11"/>
    </location>
</feature>
<dbReference type="Proteomes" id="UP000631114">
    <property type="component" value="Unassembled WGS sequence"/>
</dbReference>
<feature type="region of interest" description="Disordered" evidence="1">
    <location>
        <begin position="45"/>
        <end position="66"/>
    </location>
</feature>
<keyword evidence="3" id="KW-1185">Reference proteome</keyword>
<dbReference type="EMBL" id="JADFTS010000007">
    <property type="protein sequence ID" value="KAF9596821.1"/>
    <property type="molecule type" value="Genomic_DNA"/>
</dbReference>
<comment type="caution">
    <text evidence="2">The sequence shown here is derived from an EMBL/GenBank/DDBJ whole genome shotgun (WGS) entry which is preliminary data.</text>
</comment>
<feature type="compositionally biased region" description="Polar residues" evidence="1">
    <location>
        <begin position="45"/>
        <end position="55"/>
    </location>
</feature>
<evidence type="ECO:0000313" key="3">
    <source>
        <dbReference type="Proteomes" id="UP000631114"/>
    </source>
</evidence>
<accession>A0A835HBF9</accession>
<feature type="region of interest" description="Disordered" evidence="1">
    <location>
        <begin position="1"/>
        <end position="30"/>
    </location>
</feature>
<organism evidence="2 3">
    <name type="scientific">Coptis chinensis</name>
    <dbReference type="NCBI Taxonomy" id="261450"/>
    <lineage>
        <taxon>Eukaryota</taxon>
        <taxon>Viridiplantae</taxon>
        <taxon>Streptophyta</taxon>
        <taxon>Embryophyta</taxon>
        <taxon>Tracheophyta</taxon>
        <taxon>Spermatophyta</taxon>
        <taxon>Magnoliopsida</taxon>
        <taxon>Ranunculales</taxon>
        <taxon>Ranunculaceae</taxon>
        <taxon>Coptidoideae</taxon>
        <taxon>Coptis</taxon>
    </lineage>
</organism>
<reference evidence="2 3" key="1">
    <citation type="submission" date="2020-10" db="EMBL/GenBank/DDBJ databases">
        <title>The Coptis chinensis genome and diversification of protoberbering-type alkaloids.</title>
        <authorList>
            <person name="Wang B."/>
            <person name="Shu S."/>
            <person name="Song C."/>
            <person name="Liu Y."/>
        </authorList>
    </citation>
    <scope>NUCLEOTIDE SEQUENCE [LARGE SCALE GENOMIC DNA]</scope>
    <source>
        <strain evidence="2">HL-2020</strain>
        <tissue evidence="2">Leaf</tissue>
    </source>
</reference>